<name>A0A7R9BLN9_9CRUS</name>
<reference evidence="6" key="1">
    <citation type="submission" date="2020-11" db="EMBL/GenBank/DDBJ databases">
        <authorList>
            <person name="Tran Van P."/>
        </authorList>
    </citation>
    <scope>NUCLEOTIDE SEQUENCE</scope>
</reference>
<dbReference type="InterPro" id="IPR015943">
    <property type="entry name" value="WD40/YVTN_repeat-like_dom_sf"/>
</dbReference>
<feature type="region of interest" description="Disordered" evidence="2">
    <location>
        <begin position="2809"/>
        <end position="2838"/>
    </location>
</feature>
<dbReference type="InterPro" id="IPR045266">
    <property type="entry name" value="DOH_DOMON"/>
</dbReference>
<feature type="domain" description="RAVE complex protein Rav1 C-terminal" evidence="5">
    <location>
        <begin position="1606"/>
        <end position="1831"/>
    </location>
</feature>
<feature type="compositionally biased region" description="Polar residues" evidence="2">
    <location>
        <begin position="339"/>
        <end position="355"/>
    </location>
</feature>
<feature type="region of interest" description="Disordered" evidence="2">
    <location>
        <begin position="2501"/>
        <end position="2543"/>
    </location>
</feature>
<dbReference type="EMBL" id="CAJPEX010000562">
    <property type="protein sequence ID" value="CAG0916295.1"/>
    <property type="molecule type" value="Genomic_DNA"/>
</dbReference>
<dbReference type="PANTHER" id="PTHR13950:SF9">
    <property type="entry name" value="RABCONNECTIN-3A"/>
    <property type="match status" value="1"/>
</dbReference>
<dbReference type="Pfam" id="PF12234">
    <property type="entry name" value="Rav1p_C"/>
    <property type="match status" value="1"/>
</dbReference>
<feature type="region of interest" description="Disordered" evidence="2">
    <location>
        <begin position="1391"/>
        <end position="1431"/>
    </location>
</feature>
<gene>
    <name evidence="6" type="ORF">NMOB1V02_LOCUS3919</name>
</gene>
<feature type="compositionally biased region" description="Polar residues" evidence="2">
    <location>
        <begin position="2825"/>
        <end position="2834"/>
    </location>
</feature>
<feature type="compositionally biased region" description="Basic and acidic residues" evidence="2">
    <location>
        <begin position="1520"/>
        <end position="1532"/>
    </location>
</feature>
<feature type="region of interest" description="Disordered" evidence="2">
    <location>
        <begin position="1494"/>
        <end position="1532"/>
    </location>
</feature>
<dbReference type="Gene3D" id="2.130.10.10">
    <property type="entry name" value="YVTN repeat-like/Quinoprotein amine dehydrogenase"/>
    <property type="match status" value="2"/>
</dbReference>
<evidence type="ECO:0000259" key="5">
    <source>
        <dbReference type="Pfam" id="PF12234"/>
    </source>
</evidence>
<feature type="domain" description="DOMON" evidence="4">
    <location>
        <begin position="48"/>
        <end position="109"/>
    </location>
</feature>
<accession>A0A7R9BLN9</accession>
<dbReference type="InterPro" id="IPR001680">
    <property type="entry name" value="WD40_rpt"/>
</dbReference>
<dbReference type="Pfam" id="PF03351">
    <property type="entry name" value="DOMON"/>
    <property type="match status" value="1"/>
</dbReference>
<dbReference type="PROSITE" id="PS51257">
    <property type="entry name" value="PROKAR_LIPOPROTEIN"/>
    <property type="match status" value="1"/>
</dbReference>
<dbReference type="CDD" id="cd09631">
    <property type="entry name" value="DOMON_DOH"/>
    <property type="match status" value="1"/>
</dbReference>
<dbReference type="GO" id="GO:0007035">
    <property type="term" value="P:vacuolar acidification"/>
    <property type="evidence" value="ECO:0007669"/>
    <property type="project" value="TreeGrafter"/>
</dbReference>
<dbReference type="InterPro" id="IPR036322">
    <property type="entry name" value="WD40_repeat_dom_sf"/>
</dbReference>
<feature type="compositionally biased region" description="Acidic residues" evidence="2">
    <location>
        <begin position="1498"/>
        <end position="1514"/>
    </location>
</feature>
<evidence type="ECO:0000313" key="6">
    <source>
        <dbReference type="EMBL" id="CAD7276143.1"/>
    </source>
</evidence>
<feature type="repeat" description="WD" evidence="1">
    <location>
        <begin position="3046"/>
        <end position="3087"/>
    </location>
</feature>
<protein>
    <recommendedName>
        <fullName evidence="8">DmX-like protein 2</fullName>
    </recommendedName>
</protein>
<feature type="region of interest" description="Disordered" evidence="2">
    <location>
        <begin position="624"/>
        <end position="648"/>
    </location>
</feature>
<dbReference type="SMART" id="SM00320">
    <property type="entry name" value="WD40"/>
    <property type="match status" value="8"/>
</dbReference>
<dbReference type="InterPro" id="IPR052208">
    <property type="entry name" value="DmX-like/RAVE_component"/>
</dbReference>
<feature type="chain" id="PRO_5036210145" description="DmX-like protein 2" evidence="3">
    <location>
        <begin position="35"/>
        <end position="3138"/>
    </location>
</feature>
<dbReference type="EMBL" id="OA882599">
    <property type="protein sequence ID" value="CAD7276143.1"/>
    <property type="molecule type" value="Genomic_DNA"/>
</dbReference>
<dbReference type="InterPro" id="IPR005018">
    <property type="entry name" value="DOMON_domain"/>
</dbReference>
<dbReference type="PROSITE" id="PS50294">
    <property type="entry name" value="WD_REPEATS_REGION"/>
    <property type="match status" value="1"/>
</dbReference>
<organism evidence="6">
    <name type="scientific">Notodromas monacha</name>
    <dbReference type="NCBI Taxonomy" id="399045"/>
    <lineage>
        <taxon>Eukaryota</taxon>
        <taxon>Metazoa</taxon>
        <taxon>Ecdysozoa</taxon>
        <taxon>Arthropoda</taxon>
        <taxon>Crustacea</taxon>
        <taxon>Oligostraca</taxon>
        <taxon>Ostracoda</taxon>
        <taxon>Podocopa</taxon>
        <taxon>Podocopida</taxon>
        <taxon>Cypridocopina</taxon>
        <taxon>Cypridoidea</taxon>
        <taxon>Cyprididae</taxon>
        <taxon>Notodromas</taxon>
    </lineage>
</organism>
<dbReference type="PANTHER" id="PTHR13950">
    <property type="entry name" value="RABCONNECTIN-RELATED"/>
    <property type="match status" value="1"/>
</dbReference>
<dbReference type="Pfam" id="PF00400">
    <property type="entry name" value="WD40"/>
    <property type="match status" value="2"/>
</dbReference>
<dbReference type="GO" id="GO:0043291">
    <property type="term" value="C:RAVE complex"/>
    <property type="evidence" value="ECO:0007669"/>
    <property type="project" value="TreeGrafter"/>
</dbReference>
<dbReference type="SUPFAM" id="SSF50978">
    <property type="entry name" value="WD40 repeat-like"/>
    <property type="match status" value="1"/>
</dbReference>
<evidence type="ECO:0000313" key="7">
    <source>
        <dbReference type="Proteomes" id="UP000678499"/>
    </source>
</evidence>
<dbReference type="PROSITE" id="PS50082">
    <property type="entry name" value="WD_REPEATS_2"/>
    <property type="match status" value="1"/>
</dbReference>
<feature type="compositionally biased region" description="Polar residues" evidence="2">
    <location>
        <begin position="378"/>
        <end position="388"/>
    </location>
</feature>
<evidence type="ECO:0000256" key="3">
    <source>
        <dbReference type="SAM" id="SignalP"/>
    </source>
</evidence>
<keyword evidence="1" id="KW-0853">WD repeat</keyword>
<dbReference type="InterPro" id="IPR022033">
    <property type="entry name" value="Rav1p_C"/>
</dbReference>
<feature type="region of interest" description="Disordered" evidence="2">
    <location>
        <begin position="330"/>
        <end position="395"/>
    </location>
</feature>
<evidence type="ECO:0008006" key="8">
    <source>
        <dbReference type="Google" id="ProtNLM"/>
    </source>
</evidence>
<feature type="compositionally biased region" description="Basic and acidic residues" evidence="2">
    <location>
        <begin position="2526"/>
        <end position="2543"/>
    </location>
</feature>
<feature type="signal peptide" evidence="3">
    <location>
        <begin position="1"/>
        <end position="34"/>
    </location>
</feature>
<feature type="compositionally biased region" description="Acidic residues" evidence="2">
    <location>
        <begin position="2513"/>
        <end position="2525"/>
    </location>
</feature>
<evidence type="ECO:0000256" key="2">
    <source>
        <dbReference type="SAM" id="MobiDB-lite"/>
    </source>
</evidence>
<proteinExistence type="predicted"/>
<sequence length="3138" mass="343199">MGRETRGARVPSTSDFLWLTMAILSCLCVQSSLSSDLVHSVVLKPDVFVVHWTPDETHITFEIVARTHGFVGLGFSTNGRMQGADFMIGWVQEGIPFVQWDRCYRSGYSSKLAESIAMNCHQILTGACNAGDRTFSVGSVEGVPFTAYAGGCNIVILASNFERVQIIPGVIHENVQITCIDCSTDTGKIAAAYGDKICIFEPVPLINHNPRHNGQAGVIGKGVALPKGSESGPVPNLPSTYSAHDFHSYIGINSCSAPVIHFHLAGSINAETDIPLVPSMKGNPNTDSGKEPEFVVHWLNNKEMHFTAEAESILLDLGKKAIEEEIVKPPVGKDGAVSDSDSTCGPDSDAVQSELGSPRKLGSVRSPSEAGDADQLAGKNSSATSTVSGAIGSNDVNIPKMSSGTNLLGDALDRKIELLLRDWHHSPDLLFAIHPVDGSFLIFFDHRLVDNVDEIQPNGYRQPQVSFACRIPNALPLGDAASMSPNVALYSDHLLLDLKHALGLDISLPKAPKGVEKPVPDPSTVTVEEDTDRDQPSDSTCGDEDDDGSGLGLSKNTSPTISMLSKHVNGSLNLWRVTFGEGSQYSQVLSIGHVSRVCGHRFRVNYIACHPALSLLVSTSHHNTPIDSPRRNSAPVLTKEIPTSPEKPRLSLRESLLTKAIVSKLRPDGKRSDPAVSFHNGHGSDGFCSELILWKVDPVGPLSKTGGVTELARLTSPQPSAFSNCAWIPTLLPSATLGSISNSPSGCFVASDGTCLRVYQAVIDARSLLAEITLAERKRQRWPSGSSGSSTTLSGKDGKENITDAINIVSQQSTARPGCIIQLDAIADATHDWQNTEFLHVFQEQLITGERPGSRKGLNDSGINSTGMGLIDPKDDVFVDLEQSAMFHEPFYVILIEGTPIGSILHMWKLIISSQPSSDDGNAIYTDSCGVDADGVGISCSSPRQSHEDGRGRSACPVLISTEKVCTQPLALPRGTTIIHAAPVAGHLSSASIYPACFAPYLIVTACSDNTVRFWKCDFAGDDCISWKEWNMSGKDGKSRLSIPGTPLNVSAAYTGRVACAYQLAKLMAPDDEDFSRLVNLCVAIYECESTGETFRGLIAVPSYSTLQTLKRSIIEKGNIVPVPQKKHLMQIDWVSREDGSHLLTIGVGSKVLIFTPISSDVAQSNLAAMKESQTQYRPVLKKASSMVSSPFPLDEIRWMKVREVMLHSADGLPALPMHTSWVRDGILVVAMDSEMHVYSQWKPRYVQDSSQVEIQGGDDMMKSRCLTESDLRSLAQESAQRRLAHVGSLANLPRTVSMAKNVQGQAIHLSEITRRKMKLHGVVGVQESHRVMQDELPDFGLFEASRIVCPVLPQYHPKQLMELLNSGKIRRVKAILAHLVRCITSADGVAHAHSSRRASEENSEHRRRSWSRSRALSVSGPSGGGRGIATDTVVPEELTLDYVEISSIPPLPLWVLLQADSETGPAGPGVNQGTNANVREADAKKDYSDLFNTEVTNTDDDNLDELLSDDVEDYGNRGPDSRRRSLSADRRGFTNFGPREARVLSQLLTHTHLPGLSSLDQMHLLALADTVASCNLNFAERFAIDVASAKIGRDGNAATPGVALHQSVDDCGLRFLLAMKHHSYLMRCLPIAQRAVLQKQGMTTNTLVWAFHSESEEEILQTIPSYTRGDIKWADLREIGAGWWLRNHTALRRCIEKVAKAAFQNKQDPLDAAIFYLAMKKKSLLYALYKSIRETKMAEFFANDFNDPRWSKAALKNAYALLGKQRFEHAAAFFLLGGALNDAVQICVTKLHDLQLGMVLCRLFDGEREKTPPSLRRVLNEEILGCDAQGKNQNLDRAHANPSVFNFYTYLRTHPLIIRQHLANSTRDTSLIGFGSSGGAPLFEECITSVERMLYFTTAHAHFRAGCPALALEVLSKLPNLVVVDEEGTIVAGLTRGKSIGDEPRLVHQKSIATGNLDDEDLARTDAIDWSAPSIKKEEELVLEWSDGESDEDHEGIQFPKEEKKKILEESSKLSAIPSDRSQRKSGKFDIMAQQLKFIACLQILMEELSTLATGCEVDGGQLRFQLYVWLEREVHALRQLCNYNEDLEDTSECDETLGEMDGSRGYPMNGIADKPTLHEILLADKADFEAKIERAVKRKQWLRANQTLLRTLQSYCSLHGASGGGLASVRMELVLLLQELQQERAISGLGAAQNHLSSPLPLPTTLPLLAASVAPDKTVVYDPIKHLQSLAHDLLQASVEIFHVPIPGTVDFPRMFVMRDLSIALSSCVYQCLCDSDSFVVKQHRSGLAGAALESLLQKGVVYQNAHLTAGLWKKKANEEALHVTTAPNKWPGVTSLRALLARERDEDAPKLNVLLCESFVAVYVSLFVFGLATCDCHVLYRLIAQDFTETTWAALFGGGVKKLIKVSTSNSSILPQTSMKEDSPGVNSDQDSGILSSLTKQRLKLNMRLLSFSGQQHTSLKQAMKEDRPTYREHFVPPEMSFLALLMSKPNLKGDKADIDYDSTVGSEASDSESNEEDDFEEDVFKEPIQKKPDSNSENTEHLDPYSYSWGILRCAIVKMAQDYLTKFLNVAGFELQELPVASPLMHTVLRILHHWSKSCKEYLDACNGPPEGYIPGCYIDRAAGGPAISKYKTILDPKNTPFPKSSHTNVRAIKRLWMYLVHEESVQEVFIRYIFSTRHRNAFPTISMSDSTLLIGDEASNTTVTQVTGSNRRLDFPDAPPVPGPVKVIHKEHDSISAFCISKTNPGVMALATLKEIQELDIALLLQAPAWLEDECEFDILNLHRDAESLPSSNYLVISERPSASQLSLGGSGTPVGPPGISSSASSNHPLSMAAGVSASGQNLGAQNQALNQTGRGSTVLRHHKIDNVKRLSAHPLLPLYLSGSQDGSVSLWEWDHATPISQPRSAGAYAKVTRVRFSQHGNKFGVSDCDGNVSLWQLGLNSVVTRPFYTVQCHSKQTNDFAFIGGNSLFASAGHGSENRNVCLWDTLLPIKRSLVQTFSCHDQGCLSLTYAPQHQLLISGGKKGDVCLIDVRQRSVRHTFPAHNSAVKAVALDPNEEFFVTGSADGDIKVWGLTMHSMVYAFPGEHARSSFFKAQGQGVTQLHVDFNGRLFSCGADGSLKLRHLPVHNSLFM</sequence>
<evidence type="ECO:0000259" key="4">
    <source>
        <dbReference type="Pfam" id="PF03351"/>
    </source>
</evidence>
<feature type="region of interest" description="Disordered" evidence="2">
    <location>
        <begin position="512"/>
        <end position="558"/>
    </location>
</feature>
<keyword evidence="3" id="KW-0732">Signal</keyword>
<dbReference type="Proteomes" id="UP000678499">
    <property type="component" value="Unassembled WGS sequence"/>
</dbReference>
<dbReference type="FunFam" id="2.130.10.10:FF:000651">
    <property type="entry name" value="RaBConnectin related"/>
    <property type="match status" value="1"/>
</dbReference>
<dbReference type="OrthoDB" id="342131at2759"/>
<keyword evidence="7" id="KW-1185">Reference proteome</keyword>
<evidence type="ECO:0000256" key="1">
    <source>
        <dbReference type="PROSITE-ProRule" id="PRU00221"/>
    </source>
</evidence>